<feature type="compositionally biased region" description="Low complexity" evidence="1">
    <location>
        <begin position="1"/>
        <end position="22"/>
    </location>
</feature>
<organism evidence="2 3">
    <name type="scientific">Xylaria bambusicola</name>
    <dbReference type="NCBI Taxonomy" id="326684"/>
    <lineage>
        <taxon>Eukaryota</taxon>
        <taxon>Fungi</taxon>
        <taxon>Dikarya</taxon>
        <taxon>Ascomycota</taxon>
        <taxon>Pezizomycotina</taxon>
        <taxon>Sordariomycetes</taxon>
        <taxon>Xylariomycetidae</taxon>
        <taxon>Xylariales</taxon>
        <taxon>Xylariaceae</taxon>
        <taxon>Xylaria</taxon>
    </lineage>
</organism>
<feature type="region of interest" description="Disordered" evidence="1">
    <location>
        <begin position="1"/>
        <end position="57"/>
    </location>
</feature>
<evidence type="ECO:0000313" key="3">
    <source>
        <dbReference type="Proteomes" id="UP001305414"/>
    </source>
</evidence>
<protein>
    <submittedName>
        <fullName evidence="2">Uncharacterized protein</fullName>
    </submittedName>
</protein>
<comment type="caution">
    <text evidence="2">The sequence shown here is derived from an EMBL/GenBank/DDBJ whole genome shotgun (WGS) entry which is preliminary data.</text>
</comment>
<reference evidence="2 3" key="1">
    <citation type="submission" date="2023-10" db="EMBL/GenBank/DDBJ databases">
        <title>Draft genome sequence of Xylaria bambusicola isolate GMP-LS, the root and basal stem rot pathogen of sugarcane in Indonesia.</title>
        <authorList>
            <person name="Selvaraj P."/>
            <person name="Muralishankar V."/>
            <person name="Muruganantham S."/>
            <person name="Sp S."/>
            <person name="Haryani S."/>
            <person name="Lau K.J.X."/>
            <person name="Naqvi N.I."/>
        </authorList>
    </citation>
    <scope>NUCLEOTIDE SEQUENCE [LARGE SCALE GENOMIC DNA]</scope>
    <source>
        <strain evidence="2">GMP-LS</strain>
    </source>
</reference>
<dbReference type="EMBL" id="JAWHQM010000030">
    <property type="protein sequence ID" value="KAK5633108.1"/>
    <property type="molecule type" value="Genomic_DNA"/>
</dbReference>
<sequence>MRPESSGDPARSSSDSSSNAAAVDHDHNHEHTDQDRIYDLNPNALLPSANSSDTPYNETFLARQASVPTDRLSVAATNILVRTGLFVSHNAHFLVETQLLILV</sequence>
<dbReference type="AlphaFoldDB" id="A0AAN7UU01"/>
<keyword evidence="3" id="KW-1185">Reference proteome</keyword>
<evidence type="ECO:0000313" key="2">
    <source>
        <dbReference type="EMBL" id="KAK5633108.1"/>
    </source>
</evidence>
<feature type="compositionally biased region" description="Basic and acidic residues" evidence="1">
    <location>
        <begin position="23"/>
        <end position="38"/>
    </location>
</feature>
<dbReference type="Proteomes" id="UP001305414">
    <property type="component" value="Unassembled WGS sequence"/>
</dbReference>
<name>A0AAN7UU01_9PEZI</name>
<gene>
    <name evidence="2" type="ORF">RRF57_008822</name>
</gene>
<accession>A0AAN7UU01</accession>
<feature type="compositionally biased region" description="Polar residues" evidence="1">
    <location>
        <begin position="48"/>
        <end position="57"/>
    </location>
</feature>
<evidence type="ECO:0000256" key="1">
    <source>
        <dbReference type="SAM" id="MobiDB-lite"/>
    </source>
</evidence>
<proteinExistence type="predicted"/>